<protein>
    <submittedName>
        <fullName evidence="1">Putative helicase</fullName>
    </submittedName>
</protein>
<dbReference type="SUPFAM" id="SSF52540">
    <property type="entry name" value="P-loop containing nucleoside triphosphate hydrolases"/>
    <property type="match status" value="1"/>
</dbReference>
<dbReference type="EMBL" id="MK521928">
    <property type="protein sequence ID" value="QBG78688.1"/>
    <property type="molecule type" value="Genomic_RNA"/>
</dbReference>
<sequence>MAPSKPSILPVEITSSSIKSTVNYIISIMSRIPSIILFYGATGVGKTTALPVALARHLGSITVLVDSTALASSMTRYMTHQPNIKYITKLDYILNPVNGYILVDESHNSDHLTNHIINRLVKPGLAFLTSATSVNASADPKSTKFPITEILDSRYTLENVCKQVPLPYLEPSTSGYRTIVFTPNDRDACYLASLYSGIPVFSITYTNITTSVPSIQATTGPILIFSSPVAQTGFTLDLDVVIDLGLSNSVRFDKVSNRTDISICRSPSTHLERLQRRGRVGRLRRGIYVSSSLSYSSHSSISKYYQCLYDRLAGPMNAKLHFQLLSRYHPLVTDTLLDNNGKFIYKSNYASSHNQQPTDTAPSAFSINGKRLGITVWDHTVSPSTIISDFSE</sequence>
<reference evidence="1" key="1">
    <citation type="submission" date="2019-02" db="EMBL/GenBank/DDBJ databases">
        <title>Metagenomicly assembled genomes of Charavirus from British Columbia provide a window into an ancient lineage leading to viruses of land plants.</title>
        <authorList>
            <person name="Vlok M."/>
            <person name="Gibbs A.J."/>
            <person name="Suttle C.A."/>
        </authorList>
    </citation>
    <scope>NUCLEOTIDE SEQUENCE</scope>
    <source>
        <strain evidence="1">BC</strain>
    </source>
</reference>
<evidence type="ECO:0000313" key="1">
    <source>
        <dbReference type="EMBL" id="QBG78688.1"/>
    </source>
</evidence>
<dbReference type="GO" id="GO:0004386">
    <property type="term" value="F:helicase activity"/>
    <property type="evidence" value="ECO:0007669"/>
    <property type="project" value="UniProtKB-KW"/>
</dbReference>
<accession>A0A481S1X1</accession>
<dbReference type="Gene3D" id="3.40.50.300">
    <property type="entry name" value="P-loop containing nucleotide triphosphate hydrolases"/>
    <property type="match status" value="2"/>
</dbReference>
<keyword evidence="1" id="KW-0347">Helicase</keyword>
<keyword evidence="1" id="KW-0067">ATP-binding</keyword>
<name>A0A481S1X1_9VIRU</name>
<keyword evidence="1" id="KW-0547">Nucleotide-binding</keyword>
<organism evidence="1">
    <name type="scientific">Charavirus Canada</name>
    <dbReference type="NCBI Taxonomy" id="2528256"/>
    <lineage>
        <taxon>Viruses</taxon>
    </lineage>
</organism>
<keyword evidence="1" id="KW-0378">Hydrolase</keyword>
<dbReference type="InterPro" id="IPR027417">
    <property type="entry name" value="P-loop_NTPase"/>
</dbReference>
<proteinExistence type="predicted"/>